<dbReference type="CDD" id="cd18186">
    <property type="entry name" value="BTB_POZ_ZBTB_KLHL-like"/>
    <property type="match status" value="1"/>
</dbReference>
<dbReference type="Gene3D" id="3.30.710.10">
    <property type="entry name" value="Potassium Channel Kv1.1, Chain A"/>
    <property type="match status" value="1"/>
</dbReference>
<dbReference type="Pfam" id="PF00651">
    <property type="entry name" value="BTB"/>
    <property type="match status" value="1"/>
</dbReference>
<name>A0A1D2N5M7_ORCCI</name>
<dbReference type="InterPro" id="IPR011333">
    <property type="entry name" value="SKP1/BTB/POZ_sf"/>
</dbReference>
<reference evidence="2 3" key="1">
    <citation type="journal article" date="2016" name="Genome Biol. Evol.">
        <title>Gene Family Evolution Reflects Adaptation to Soil Environmental Stressors in the Genome of the Collembolan Orchesella cincta.</title>
        <authorList>
            <person name="Faddeeva-Vakhrusheva A."/>
            <person name="Derks M.F."/>
            <person name="Anvar S.Y."/>
            <person name="Agamennone V."/>
            <person name="Suring W."/>
            <person name="Smit S."/>
            <person name="van Straalen N.M."/>
            <person name="Roelofs D."/>
        </authorList>
    </citation>
    <scope>NUCLEOTIDE SEQUENCE [LARGE SCALE GENOMIC DNA]</scope>
    <source>
        <tissue evidence="2">Mixed pool</tissue>
    </source>
</reference>
<dbReference type="SMART" id="SM00225">
    <property type="entry name" value="BTB"/>
    <property type="match status" value="1"/>
</dbReference>
<accession>A0A1D2N5M7</accession>
<dbReference type="PANTHER" id="PTHR24413">
    <property type="entry name" value="SPECKLE-TYPE POZ PROTEIN"/>
    <property type="match status" value="1"/>
</dbReference>
<proteinExistence type="predicted"/>
<dbReference type="EMBL" id="LJIJ01000211">
    <property type="protein sequence ID" value="ODN00365.1"/>
    <property type="molecule type" value="Genomic_DNA"/>
</dbReference>
<feature type="domain" description="BTB" evidence="1">
    <location>
        <begin position="196"/>
        <end position="264"/>
    </location>
</feature>
<dbReference type="PROSITE" id="PS50097">
    <property type="entry name" value="BTB"/>
    <property type="match status" value="1"/>
</dbReference>
<organism evidence="2 3">
    <name type="scientific">Orchesella cincta</name>
    <name type="common">Springtail</name>
    <name type="synonym">Podura cincta</name>
    <dbReference type="NCBI Taxonomy" id="48709"/>
    <lineage>
        <taxon>Eukaryota</taxon>
        <taxon>Metazoa</taxon>
        <taxon>Ecdysozoa</taxon>
        <taxon>Arthropoda</taxon>
        <taxon>Hexapoda</taxon>
        <taxon>Collembola</taxon>
        <taxon>Entomobryomorpha</taxon>
        <taxon>Entomobryoidea</taxon>
        <taxon>Orchesellidae</taxon>
        <taxon>Orchesellinae</taxon>
        <taxon>Orchesella</taxon>
    </lineage>
</organism>
<evidence type="ECO:0000259" key="1">
    <source>
        <dbReference type="PROSITE" id="PS50097"/>
    </source>
</evidence>
<feature type="non-terminal residue" evidence="2">
    <location>
        <position position="1"/>
    </location>
</feature>
<evidence type="ECO:0000313" key="3">
    <source>
        <dbReference type="Proteomes" id="UP000094527"/>
    </source>
</evidence>
<dbReference type="OrthoDB" id="10249567at2759"/>
<gene>
    <name evidence="2" type="ORF">Ocin01_06310</name>
</gene>
<dbReference type="Proteomes" id="UP000094527">
    <property type="component" value="Unassembled WGS sequence"/>
</dbReference>
<keyword evidence="3" id="KW-1185">Reference proteome</keyword>
<protein>
    <submittedName>
        <fullName evidence="2">Speckle-type POZ protein</fullName>
    </submittedName>
</protein>
<sequence>YKFKTITRRCSIHLSYLDSQGIQEILEFNPVPSALENCMIRRSIDLASAVKTEWTFLVEMKVQNKPGLKRESSETCTLFLKLREQNTVDHHKFIQLNVTVTCKCSLHPISSLVHPLDFVNPRDILEINSNFPIAIAKHVHDPLKESSRYSPLFQVMITEYDISKATLVPLEIQKLMARKSCIADIKPLYTKMILPFDVTIKCRRGTEFSAHKDILAARSPVFKAMLSSEFKEGKTGTINIHDLSGDAMQILLYFVYNGGLHENWKSATEEVVYAADKYGLPQLKHFFDHLLLEVVNIGNALKLLQLAERHSLPYATASISDFVDRIL</sequence>
<comment type="caution">
    <text evidence="2">The sequence shown here is derived from an EMBL/GenBank/DDBJ whole genome shotgun (WGS) entry which is preliminary data.</text>
</comment>
<dbReference type="STRING" id="48709.A0A1D2N5M7"/>
<dbReference type="AlphaFoldDB" id="A0A1D2N5M7"/>
<dbReference type="InterPro" id="IPR000210">
    <property type="entry name" value="BTB/POZ_dom"/>
</dbReference>
<evidence type="ECO:0000313" key="2">
    <source>
        <dbReference type="EMBL" id="ODN00365.1"/>
    </source>
</evidence>
<dbReference type="SUPFAM" id="SSF54695">
    <property type="entry name" value="POZ domain"/>
    <property type="match status" value="1"/>
</dbReference>